<name>A0A7C8NRI1_ORBOL</name>
<evidence type="ECO:0000256" key="2">
    <source>
        <dbReference type="SAM" id="Phobius"/>
    </source>
</evidence>
<feature type="compositionally biased region" description="Polar residues" evidence="1">
    <location>
        <begin position="297"/>
        <end position="316"/>
    </location>
</feature>
<sequence length="431" mass="47582">MSSMNFTHVVTGAAYPPAGKPITAVLIMTTITVLTFCLTQRIMIITSWRKLTPVRWYILFVYIDSFLFIFSVGVISLGFGVNRSTAHCSAAIIMCIVFYETTKSRDRSFGMLVPYVAICFLTLAFRFSFFEDGVCRIGMKKVALLPLITFDVVVNVYLTTLFLIPVVKIAQGKAQQSHQALRSMAIKTFCGSCATLISSVANLTTLMLLKGEPGWICLLLCNADILFSAVVLHAITNKDHQGSSDTTRATNDYASQNDTTIIGNATDLGTRRSSIARGHKSSTIANTGFIGLHISPTFENDTSGPSSEKSINTSKTTEQRGIRSTPWPFRRDSRGPSNFAELPFDRDPADLDQNRPQRTTPEALRKVSVAAKLRPIVDYAEYDSDGLDFVTSRQVAEDLQSIGESGHHALSNEDMGIHHKKHEEQVPHRIV</sequence>
<feature type="transmembrane region" description="Helical" evidence="2">
    <location>
        <begin position="142"/>
        <end position="167"/>
    </location>
</feature>
<protein>
    <submittedName>
        <fullName evidence="3">Uncharacterized protein</fullName>
    </submittedName>
</protein>
<feature type="compositionally biased region" description="Basic and acidic residues" evidence="1">
    <location>
        <begin position="343"/>
        <end position="355"/>
    </location>
</feature>
<keyword evidence="2" id="KW-0812">Transmembrane</keyword>
<dbReference type="PANTHER" id="PTHR38848">
    <property type="entry name" value="G-PROTEIN COUPLED RECEPTORS FAMILY 3 PROFILE DOMAIN-CONTAINING PROTEIN"/>
    <property type="match status" value="1"/>
</dbReference>
<keyword evidence="2" id="KW-1133">Transmembrane helix</keyword>
<gene>
    <name evidence="3" type="ORF">TWF703_007578</name>
</gene>
<dbReference type="AlphaFoldDB" id="A0A7C8NRI1"/>
<proteinExistence type="predicted"/>
<evidence type="ECO:0000313" key="3">
    <source>
        <dbReference type="EMBL" id="KAF3131567.1"/>
    </source>
</evidence>
<dbReference type="Proteomes" id="UP000480548">
    <property type="component" value="Unassembled WGS sequence"/>
</dbReference>
<feature type="transmembrane region" description="Helical" evidence="2">
    <location>
        <begin position="22"/>
        <end position="44"/>
    </location>
</feature>
<keyword evidence="2" id="KW-0472">Membrane</keyword>
<comment type="caution">
    <text evidence="3">The sequence shown here is derived from an EMBL/GenBank/DDBJ whole genome shotgun (WGS) entry which is preliminary data.</text>
</comment>
<evidence type="ECO:0000256" key="1">
    <source>
        <dbReference type="SAM" id="MobiDB-lite"/>
    </source>
</evidence>
<dbReference type="PANTHER" id="PTHR38848:SF3">
    <property type="entry name" value="G-PROTEIN COUPLED RECEPTORS FAMILY 3 PROFILE DOMAIN-CONTAINING PROTEIN"/>
    <property type="match status" value="1"/>
</dbReference>
<feature type="transmembrane region" description="Helical" evidence="2">
    <location>
        <begin position="56"/>
        <end position="78"/>
    </location>
</feature>
<feature type="region of interest" description="Disordered" evidence="1">
    <location>
        <begin position="296"/>
        <end position="361"/>
    </location>
</feature>
<dbReference type="EMBL" id="WIQZ01000048">
    <property type="protein sequence ID" value="KAF3131567.1"/>
    <property type="molecule type" value="Genomic_DNA"/>
</dbReference>
<feature type="transmembrane region" description="Helical" evidence="2">
    <location>
        <begin position="112"/>
        <end position="130"/>
    </location>
</feature>
<accession>A0A7C8NRI1</accession>
<reference evidence="3 4" key="1">
    <citation type="submission" date="2019-06" db="EMBL/GenBank/DDBJ databases">
        <authorList>
            <person name="Palmer J.M."/>
        </authorList>
    </citation>
    <scope>NUCLEOTIDE SEQUENCE [LARGE SCALE GENOMIC DNA]</scope>
    <source>
        <strain evidence="3 4">TWF703</strain>
    </source>
</reference>
<evidence type="ECO:0000313" key="4">
    <source>
        <dbReference type="Proteomes" id="UP000480548"/>
    </source>
</evidence>
<organism evidence="3 4">
    <name type="scientific">Orbilia oligospora</name>
    <name type="common">Nematode-trapping fungus</name>
    <name type="synonym">Arthrobotrys oligospora</name>
    <dbReference type="NCBI Taxonomy" id="2813651"/>
    <lineage>
        <taxon>Eukaryota</taxon>
        <taxon>Fungi</taxon>
        <taxon>Dikarya</taxon>
        <taxon>Ascomycota</taxon>
        <taxon>Pezizomycotina</taxon>
        <taxon>Orbiliomycetes</taxon>
        <taxon>Orbiliales</taxon>
        <taxon>Orbiliaceae</taxon>
        <taxon>Orbilia</taxon>
    </lineage>
</organism>